<dbReference type="InterPro" id="IPR038475">
    <property type="entry name" value="RecG_C_sf"/>
</dbReference>
<keyword evidence="1" id="KW-0067">ATP-binding</keyword>
<dbReference type="Proteomes" id="UP000006063">
    <property type="component" value="Chromosome"/>
</dbReference>
<accession>I4CQ31</accession>
<gene>
    <name evidence="1" type="ORF">A458_04690</name>
</gene>
<keyword evidence="1" id="KW-0347">Helicase</keyword>
<keyword evidence="1" id="KW-0378">Hydrolase</keyword>
<sequence length="93" mass="10123">MMGADSTKGAQWIRADFHMHSPGRLANNLTIKNIKVGNSNMPNPILASFAAKLLPYRGLGGGLLRAWLQIELIDDRAGNLSKVIIARPQEQAT</sequence>
<protein>
    <submittedName>
        <fullName evidence="1">ATP-dependent DNA helicase</fullName>
    </submittedName>
</protein>
<dbReference type="HOGENOM" id="CLU_2397386_0_0_6"/>
<evidence type="ECO:0000313" key="2">
    <source>
        <dbReference type="Proteomes" id="UP000006063"/>
    </source>
</evidence>
<dbReference type="KEGG" id="psc:A458_04690"/>
<keyword evidence="1" id="KW-0547">Nucleotide-binding</keyword>
<dbReference type="eggNOG" id="COG2865">
    <property type="taxonomic scope" value="Bacteria"/>
</dbReference>
<dbReference type="PATRIC" id="fig|1196835.3.peg.950"/>
<proteinExistence type="predicted"/>
<dbReference type="EMBL" id="CP003677">
    <property type="protein sequence ID" value="AFM32188.1"/>
    <property type="molecule type" value="Genomic_DNA"/>
</dbReference>
<reference evidence="1 2" key="1">
    <citation type="journal article" date="2012" name="J. Bacteriol.">
        <title>Complete Genome Sequence of the Naphthalene-Degrading Bacterium Pseudomonas stutzeri AN10 (CCUG 29243).</title>
        <authorList>
            <person name="Brunet-Galmes I."/>
            <person name="Busquets A."/>
            <person name="Pena A."/>
            <person name="Gomila M."/>
            <person name="Nogales B."/>
            <person name="Garcia-Valdes E."/>
            <person name="Lalucat J."/>
            <person name="Bennasar A."/>
            <person name="Bosch R."/>
        </authorList>
    </citation>
    <scope>NUCLEOTIDE SEQUENCE [LARGE SCALE GENOMIC DNA]</scope>
    <source>
        <strain evidence="1 2">CCUG 29243</strain>
    </source>
</reference>
<dbReference type="AlphaFoldDB" id="I4CQ31"/>
<evidence type="ECO:0000313" key="1">
    <source>
        <dbReference type="EMBL" id="AFM32188.1"/>
    </source>
</evidence>
<dbReference type="GO" id="GO:0004386">
    <property type="term" value="F:helicase activity"/>
    <property type="evidence" value="ECO:0007669"/>
    <property type="project" value="UniProtKB-KW"/>
</dbReference>
<organism evidence="1 2">
    <name type="scientific">Stutzerimonas stutzeri CCUG 29243</name>
    <dbReference type="NCBI Taxonomy" id="1196835"/>
    <lineage>
        <taxon>Bacteria</taxon>
        <taxon>Pseudomonadati</taxon>
        <taxon>Pseudomonadota</taxon>
        <taxon>Gammaproteobacteria</taxon>
        <taxon>Pseudomonadales</taxon>
        <taxon>Pseudomonadaceae</taxon>
        <taxon>Stutzerimonas</taxon>
    </lineage>
</organism>
<dbReference type="Gene3D" id="3.30.565.60">
    <property type="match status" value="1"/>
</dbReference>
<name>I4CQ31_STUST</name>